<sequence>MISDQEITCSHQTQGTKDYNHIQVEEIRSRIDSADFNEFHPPYDNKVRGYRFSQWTNLSG</sequence>
<organism evidence="1 2">
    <name type="scientific">Quercus suber</name>
    <name type="common">Cork oak</name>
    <dbReference type="NCBI Taxonomy" id="58331"/>
    <lineage>
        <taxon>Eukaryota</taxon>
        <taxon>Viridiplantae</taxon>
        <taxon>Streptophyta</taxon>
        <taxon>Embryophyta</taxon>
        <taxon>Tracheophyta</taxon>
        <taxon>Spermatophyta</taxon>
        <taxon>Magnoliopsida</taxon>
        <taxon>eudicotyledons</taxon>
        <taxon>Gunneridae</taxon>
        <taxon>Pentapetalae</taxon>
        <taxon>rosids</taxon>
        <taxon>fabids</taxon>
        <taxon>Fagales</taxon>
        <taxon>Fagaceae</taxon>
        <taxon>Quercus</taxon>
    </lineage>
</organism>
<dbReference type="AlphaFoldDB" id="A0AAW0JGR5"/>
<gene>
    <name evidence="1" type="ORF">CFP56_032506</name>
</gene>
<proteinExistence type="predicted"/>
<dbReference type="Proteomes" id="UP000237347">
    <property type="component" value="Unassembled WGS sequence"/>
</dbReference>
<evidence type="ECO:0000313" key="1">
    <source>
        <dbReference type="EMBL" id="KAK7825980.1"/>
    </source>
</evidence>
<evidence type="ECO:0000313" key="2">
    <source>
        <dbReference type="Proteomes" id="UP000237347"/>
    </source>
</evidence>
<keyword evidence="2" id="KW-1185">Reference proteome</keyword>
<name>A0AAW0JGR5_QUESU</name>
<dbReference type="EMBL" id="PKMF04000557">
    <property type="protein sequence ID" value="KAK7825980.1"/>
    <property type="molecule type" value="Genomic_DNA"/>
</dbReference>
<protein>
    <submittedName>
        <fullName evidence="1">Uncharacterized protein</fullName>
    </submittedName>
</protein>
<accession>A0AAW0JGR5</accession>
<reference evidence="1 2" key="1">
    <citation type="journal article" date="2018" name="Sci. Data">
        <title>The draft genome sequence of cork oak.</title>
        <authorList>
            <person name="Ramos A.M."/>
            <person name="Usie A."/>
            <person name="Barbosa P."/>
            <person name="Barros P.M."/>
            <person name="Capote T."/>
            <person name="Chaves I."/>
            <person name="Simoes F."/>
            <person name="Abreu I."/>
            <person name="Carrasquinho I."/>
            <person name="Faro C."/>
            <person name="Guimaraes J.B."/>
            <person name="Mendonca D."/>
            <person name="Nobrega F."/>
            <person name="Rodrigues L."/>
            <person name="Saibo N.J.M."/>
            <person name="Varela M.C."/>
            <person name="Egas C."/>
            <person name="Matos J."/>
            <person name="Miguel C.M."/>
            <person name="Oliveira M.M."/>
            <person name="Ricardo C.P."/>
            <person name="Goncalves S."/>
        </authorList>
    </citation>
    <scope>NUCLEOTIDE SEQUENCE [LARGE SCALE GENOMIC DNA]</scope>
    <source>
        <strain evidence="2">cv. HL8</strain>
    </source>
</reference>
<comment type="caution">
    <text evidence="1">The sequence shown here is derived from an EMBL/GenBank/DDBJ whole genome shotgun (WGS) entry which is preliminary data.</text>
</comment>